<sequence>MTRKPPLLERRLILANDHRRKYGVRLTFQIQRAAHIGDLERVSLLLSDGSVAMILPDEAFDFEVEGGKSYDMSVLGFPTASDAEAAGMQMAQALLLCAVSLDFGLRLSYQSHEPPTVFERALPAGLRGFSTGHTAWPQDVVLSELWKAVEMPLRDRRLSLSLELFSAAALESNERARFVMAVSALEPLAVQIDLGSEVSVAVDTFASMLSADTNVPSSLKASLSGRLLQLKRESIRQALKRQCQQWFPSNRDAWESIDYAYGLRSELLHDGRPSDLDVLLAEQTRKISNYLRAIYEKEFGLSFRVPATLCSP</sequence>
<gene>
    <name evidence="1" type="ORF">EH244_23225</name>
</gene>
<comment type="caution">
    <text evidence="1">The sequence shown here is derived from an EMBL/GenBank/DDBJ whole genome shotgun (WGS) entry which is preliminary data.</text>
</comment>
<name>A0A3P3EF18_9BURK</name>
<protein>
    <recommendedName>
        <fullName evidence="3">Apea-like HEPN domain-containing protein</fullName>
    </recommendedName>
</protein>
<evidence type="ECO:0008006" key="3">
    <source>
        <dbReference type="Google" id="ProtNLM"/>
    </source>
</evidence>
<dbReference type="RefSeq" id="WP_124960686.1">
    <property type="nucleotide sequence ID" value="NZ_RQXU01000017.1"/>
</dbReference>
<accession>A0A3P3EF18</accession>
<evidence type="ECO:0000313" key="2">
    <source>
        <dbReference type="Proteomes" id="UP000271590"/>
    </source>
</evidence>
<evidence type="ECO:0000313" key="1">
    <source>
        <dbReference type="EMBL" id="RRH85019.1"/>
    </source>
</evidence>
<dbReference type="EMBL" id="RQXU01000017">
    <property type="protein sequence ID" value="RRH85019.1"/>
    <property type="molecule type" value="Genomic_DNA"/>
</dbReference>
<reference evidence="1 2" key="1">
    <citation type="submission" date="2018-11" db="EMBL/GenBank/DDBJ databases">
        <title>The genome of Variovorax sp T529.</title>
        <authorList>
            <person name="Gao J."/>
        </authorList>
    </citation>
    <scope>NUCLEOTIDE SEQUENCE [LARGE SCALE GENOMIC DNA]</scope>
    <source>
        <strain evidence="1 2">T529</strain>
    </source>
</reference>
<dbReference type="AlphaFoldDB" id="A0A3P3EF18"/>
<organism evidence="1 2">
    <name type="scientific">Variovorax beijingensis</name>
    <dbReference type="NCBI Taxonomy" id="2496117"/>
    <lineage>
        <taxon>Bacteria</taxon>
        <taxon>Pseudomonadati</taxon>
        <taxon>Pseudomonadota</taxon>
        <taxon>Betaproteobacteria</taxon>
        <taxon>Burkholderiales</taxon>
        <taxon>Comamonadaceae</taxon>
        <taxon>Variovorax</taxon>
    </lineage>
</organism>
<dbReference type="Proteomes" id="UP000271590">
    <property type="component" value="Unassembled WGS sequence"/>
</dbReference>
<proteinExistence type="predicted"/>